<protein>
    <submittedName>
        <fullName evidence="2">Uncharacterized protein</fullName>
    </submittedName>
</protein>
<dbReference type="RefSeq" id="WP_087928401.1">
    <property type="nucleotide sequence ID" value="NZ_CP021744.1"/>
</dbReference>
<sequence>MTYKSRTTSDRKPHSDWLGVTLGWIWALGTLAAASGLAAIVGHGLPHRADGGVAVSWPEGH</sequence>
<keyword evidence="1" id="KW-1133">Transmembrane helix</keyword>
<feature type="transmembrane region" description="Helical" evidence="1">
    <location>
        <begin position="20"/>
        <end position="41"/>
    </location>
</feature>
<reference evidence="2 3" key="1">
    <citation type="submission" date="2017-06" db="EMBL/GenBank/DDBJ databases">
        <title>Streptomyces albireticuli Genome sequencing and assembly.</title>
        <authorList>
            <person name="Wang Y."/>
            <person name="Du B."/>
            <person name="Ding Y."/>
            <person name="Liu H."/>
            <person name="Hou Q."/>
            <person name="Liu K."/>
            <person name="Yao L."/>
            <person name="Wang C."/>
        </authorList>
    </citation>
    <scope>NUCLEOTIDE SEQUENCE [LARGE SCALE GENOMIC DNA]</scope>
    <source>
        <strain evidence="2 3">MDJK11</strain>
    </source>
</reference>
<dbReference type="EMBL" id="CP021744">
    <property type="protein sequence ID" value="ARZ70456.1"/>
    <property type="molecule type" value="Genomic_DNA"/>
</dbReference>
<name>A0A1Z2L822_9ACTN</name>
<keyword evidence="1" id="KW-0472">Membrane</keyword>
<gene>
    <name evidence="2" type="ORF">SMD11_4863</name>
</gene>
<dbReference type="AlphaFoldDB" id="A0A1Z2L822"/>
<evidence type="ECO:0000313" key="2">
    <source>
        <dbReference type="EMBL" id="ARZ70456.1"/>
    </source>
</evidence>
<organism evidence="2 3">
    <name type="scientific">Streptomyces albireticuli</name>
    <dbReference type="NCBI Taxonomy" id="1940"/>
    <lineage>
        <taxon>Bacteria</taxon>
        <taxon>Bacillati</taxon>
        <taxon>Actinomycetota</taxon>
        <taxon>Actinomycetes</taxon>
        <taxon>Kitasatosporales</taxon>
        <taxon>Streptomycetaceae</taxon>
        <taxon>Streptomyces</taxon>
    </lineage>
</organism>
<evidence type="ECO:0000313" key="3">
    <source>
        <dbReference type="Proteomes" id="UP000195755"/>
    </source>
</evidence>
<dbReference type="KEGG" id="salj:SMD11_4863"/>
<evidence type="ECO:0000256" key="1">
    <source>
        <dbReference type="SAM" id="Phobius"/>
    </source>
</evidence>
<proteinExistence type="predicted"/>
<keyword evidence="1" id="KW-0812">Transmembrane</keyword>
<accession>A0A1Z2L822</accession>
<dbReference type="Proteomes" id="UP000195755">
    <property type="component" value="Chromosome"/>
</dbReference>